<protein>
    <recommendedName>
        <fullName evidence="7">TF-B3 domain-containing protein</fullName>
    </recommendedName>
</protein>
<dbReference type="GO" id="GO:0003677">
    <property type="term" value="F:DNA binding"/>
    <property type="evidence" value="ECO:0007669"/>
    <property type="project" value="UniProtKB-KW"/>
</dbReference>
<dbReference type="AlphaFoldDB" id="A0A164VWN7"/>
<comment type="subcellular location">
    <subcellularLocation>
        <location evidence="1">Nucleus</location>
    </subcellularLocation>
</comment>
<evidence type="ECO:0000256" key="3">
    <source>
        <dbReference type="ARBA" id="ARBA00023125"/>
    </source>
</evidence>
<feature type="compositionally biased region" description="Basic and acidic residues" evidence="6">
    <location>
        <begin position="91"/>
        <end position="103"/>
    </location>
</feature>
<dbReference type="PROSITE" id="PS50863">
    <property type="entry name" value="B3"/>
    <property type="match status" value="2"/>
</dbReference>
<dbReference type="OMA" id="FCHASHS"/>
<reference evidence="8" key="1">
    <citation type="journal article" date="2016" name="Nat. Genet.">
        <title>A high-quality carrot genome assembly provides new insights into carotenoid accumulation and asterid genome evolution.</title>
        <authorList>
            <person name="Iorizzo M."/>
            <person name="Ellison S."/>
            <person name="Senalik D."/>
            <person name="Zeng P."/>
            <person name="Satapoomin P."/>
            <person name="Huang J."/>
            <person name="Bowman M."/>
            <person name="Iovene M."/>
            <person name="Sanseverino W."/>
            <person name="Cavagnaro P."/>
            <person name="Yildiz M."/>
            <person name="Macko-Podgorni A."/>
            <person name="Moranska E."/>
            <person name="Grzebelus E."/>
            <person name="Grzebelus D."/>
            <person name="Ashrafi H."/>
            <person name="Zheng Z."/>
            <person name="Cheng S."/>
            <person name="Spooner D."/>
            <person name="Van Deynze A."/>
            <person name="Simon P."/>
        </authorList>
    </citation>
    <scope>NUCLEOTIDE SEQUENCE [LARGE SCALE GENOMIC DNA]</scope>
    <source>
        <tissue evidence="8">Leaf</tissue>
    </source>
</reference>
<name>A0A164VWN7_DAUCS</name>
<evidence type="ECO:0000313" key="8">
    <source>
        <dbReference type="EMBL" id="KZM90968.1"/>
    </source>
</evidence>
<proteinExistence type="predicted"/>
<gene>
    <name evidence="8" type="ORF">DCAR_021667</name>
</gene>
<keyword evidence="5" id="KW-0539">Nucleus</keyword>
<feature type="domain" description="TF-B3" evidence="7">
    <location>
        <begin position="275"/>
        <end position="368"/>
    </location>
</feature>
<dbReference type="CDD" id="cd10017">
    <property type="entry name" value="B3_DNA"/>
    <property type="match status" value="2"/>
</dbReference>
<dbReference type="InterPro" id="IPR015300">
    <property type="entry name" value="DNA-bd_pseudobarrel_sf"/>
</dbReference>
<feature type="domain" description="TF-B3" evidence="7">
    <location>
        <begin position="158"/>
        <end position="239"/>
    </location>
</feature>
<evidence type="ECO:0000256" key="5">
    <source>
        <dbReference type="ARBA" id="ARBA00023242"/>
    </source>
</evidence>
<evidence type="ECO:0000259" key="7">
    <source>
        <dbReference type="PROSITE" id="PS50863"/>
    </source>
</evidence>
<keyword evidence="4" id="KW-0804">Transcription</keyword>
<comment type="caution">
    <text evidence="8">The sequence shown here is derived from an EMBL/GenBank/DDBJ whole genome shotgun (WGS) entry which is preliminary data.</text>
</comment>
<feature type="region of interest" description="Disordered" evidence="6">
    <location>
        <begin position="86"/>
        <end position="119"/>
    </location>
</feature>
<dbReference type="STRING" id="79200.A0A164VWN7"/>
<dbReference type="SUPFAM" id="SSF101936">
    <property type="entry name" value="DNA-binding pseudobarrel domain"/>
    <property type="match status" value="2"/>
</dbReference>
<accession>A0A164VWN7</accession>
<dbReference type="Gene3D" id="2.40.330.10">
    <property type="entry name" value="DNA-binding pseudobarrel domain"/>
    <property type="match status" value="2"/>
</dbReference>
<evidence type="ECO:0000256" key="4">
    <source>
        <dbReference type="ARBA" id="ARBA00023163"/>
    </source>
</evidence>
<dbReference type="SMART" id="SM01019">
    <property type="entry name" value="B3"/>
    <property type="match status" value="2"/>
</dbReference>
<keyword evidence="2" id="KW-0805">Transcription regulation</keyword>
<organism evidence="8">
    <name type="scientific">Daucus carota subsp. sativus</name>
    <name type="common">Carrot</name>
    <dbReference type="NCBI Taxonomy" id="79200"/>
    <lineage>
        <taxon>Eukaryota</taxon>
        <taxon>Viridiplantae</taxon>
        <taxon>Streptophyta</taxon>
        <taxon>Embryophyta</taxon>
        <taxon>Tracheophyta</taxon>
        <taxon>Spermatophyta</taxon>
        <taxon>Magnoliopsida</taxon>
        <taxon>eudicotyledons</taxon>
        <taxon>Gunneridae</taxon>
        <taxon>Pentapetalae</taxon>
        <taxon>asterids</taxon>
        <taxon>campanulids</taxon>
        <taxon>Apiales</taxon>
        <taxon>Apiaceae</taxon>
        <taxon>Apioideae</taxon>
        <taxon>Scandiceae</taxon>
        <taxon>Daucinae</taxon>
        <taxon>Daucus</taxon>
        <taxon>Daucus sect. Daucus</taxon>
    </lineage>
</organism>
<evidence type="ECO:0000256" key="1">
    <source>
        <dbReference type="ARBA" id="ARBA00004123"/>
    </source>
</evidence>
<dbReference type="PANTHER" id="PTHR31391:SF155">
    <property type="entry name" value="B3 DOMAIN-CONTAINING PROTEIN OS11G0197600"/>
    <property type="match status" value="1"/>
</dbReference>
<evidence type="ECO:0000256" key="2">
    <source>
        <dbReference type="ARBA" id="ARBA00023015"/>
    </source>
</evidence>
<sequence>MTSSAISQGVFKDFRTEPQGQYNVEYFYSISFGYLLVFEYKGDSKFQVLIFDPSASEIDYSLARKDKPGSVKSAQVKVRQIDIDDSSSSDDLIRPCKKTKAEPSSEASPKLGQEKAKEASKVDKDRALAVANAFKSKNVSFIHVMKESHMVGGGWPNVYIPKSFKEAYTWQSNQKLILVVEGRSWVVFCNMNSKCNQCRISRGWTIFAGDNSLRVGDVCVFELISSSSKKFKVFISRASKETNCEENERLPRVRSEADKARVLQSLKAYKPNRPFFSVEVHRSYLYGGSMTVPLDFIESNITKDSCRVVLQLPDGRVWSVKCYINKKCAKFSAGWKNFATENNLAAGDFCVFELVKERLLNVVIFRVES</sequence>
<dbReference type="InterPro" id="IPR003340">
    <property type="entry name" value="B3_DNA-bd"/>
</dbReference>
<dbReference type="Pfam" id="PF02362">
    <property type="entry name" value="B3"/>
    <property type="match status" value="2"/>
</dbReference>
<keyword evidence="3" id="KW-0238">DNA-binding</keyword>
<dbReference type="GO" id="GO:0005634">
    <property type="term" value="C:nucleus"/>
    <property type="evidence" value="ECO:0007669"/>
    <property type="project" value="UniProtKB-SubCell"/>
</dbReference>
<dbReference type="EMBL" id="LNRQ01000006">
    <property type="protein sequence ID" value="KZM90968.1"/>
    <property type="molecule type" value="Genomic_DNA"/>
</dbReference>
<evidence type="ECO:0000256" key="6">
    <source>
        <dbReference type="SAM" id="MobiDB-lite"/>
    </source>
</evidence>
<dbReference type="Gramene" id="KZM90968">
    <property type="protein sequence ID" value="KZM90968"/>
    <property type="gene ID" value="DCAR_021667"/>
</dbReference>
<dbReference type="PANTHER" id="PTHR31391">
    <property type="entry name" value="B3 DOMAIN-CONTAINING PROTEIN OS11G0197600-RELATED"/>
    <property type="match status" value="1"/>
</dbReference>
<dbReference type="InterPro" id="IPR044837">
    <property type="entry name" value="REM16-like"/>
</dbReference>